<dbReference type="NCBIfam" id="TIGR00976">
    <property type="entry name" value="CocE_NonD"/>
    <property type="match status" value="1"/>
</dbReference>
<dbReference type="Pfam" id="PF08530">
    <property type="entry name" value="PepX_C"/>
    <property type="match status" value="1"/>
</dbReference>
<dbReference type="PANTHER" id="PTHR43056">
    <property type="entry name" value="PEPTIDASE S9 PROLYL OLIGOPEPTIDASE"/>
    <property type="match status" value="1"/>
</dbReference>
<dbReference type="EMBL" id="CP017839">
    <property type="protein sequence ID" value="APA96919.1"/>
    <property type="molecule type" value="Genomic_DNA"/>
</dbReference>
<dbReference type="InterPro" id="IPR050585">
    <property type="entry name" value="Xaa-Pro_dipeptidyl-ppase/CocE"/>
</dbReference>
<dbReference type="Pfam" id="PF02129">
    <property type="entry name" value="Peptidase_S15"/>
    <property type="match status" value="1"/>
</dbReference>
<dbReference type="KEGG" id="nsr:NS506_02859"/>
<dbReference type="SMART" id="SM00939">
    <property type="entry name" value="PepX_C"/>
    <property type="match status" value="1"/>
</dbReference>
<dbReference type="InterPro" id="IPR013736">
    <property type="entry name" value="Xaa-Pro_dipept_C"/>
</dbReference>
<dbReference type="Proteomes" id="UP000180166">
    <property type="component" value="Chromosome"/>
</dbReference>
<gene>
    <name evidence="3" type="ORF">NS506_02859</name>
</gene>
<dbReference type="InterPro" id="IPR029058">
    <property type="entry name" value="AB_hydrolase_fold"/>
</dbReference>
<dbReference type="PANTHER" id="PTHR43056:SF10">
    <property type="entry name" value="COCE_NOND FAMILY, PUTATIVE (AFU_ORTHOLOGUE AFUA_7G00600)-RELATED"/>
    <property type="match status" value="1"/>
</dbReference>
<dbReference type="SUPFAM" id="SSF49785">
    <property type="entry name" value="Galactose-binding domain-like"/>
    <property type="match status" value="1"/>
</dbReference>
<dbReference type="InterPro" id="IPR000383">
    <property type="entry name" value="Xaa-Pro-like_dom"/>
</dbReference>
<evidence type="ECO:0000313" key="3">
    <source>
        <dbReference type="EMBL" id="APA96919.1"/>
    </source>
</evidence>
<dbReference type="InterPro" id="IPR005674">
    <property type="entry name" value="CocE/Ser_esterase"/>
</dbReference>
<dbReference type="SUPFAM" id="SSF53474">
    <property type="entry name" value="alpha/beta-Hydrolases"/>
    <property type="match status" value="1"/>
</dbReference>
<protein>
    <recommendedName>
        <fullName evidence="2">Xaa-Pro dipeptidyl-peptidase C-terminal domain-containing protein</fullName>
    </recommendedName>
</protein>
<proteinExistence type="predicted"/>
<dbReference type="Gene3D" id="3.40.50.1820">
    <property type="entry name" value="alpha/beta hydrolase"/>
    <property type="match status" value="1"/>
</dbReference>
<evidence type="ECO:0000259" key="2">
    <source>
        <dbReference type="SMART" id="SM00939"/>
    </source>
</evidence>
<sequence>MHTPAGGLFDVLAANRTLVKRGYAYLMVDVRGTGSSTGRWDFFSANEQHDYLEVLRWAREQPWCNGQLALTGISYNAIAALVAAGLRPEGLEAVFAVEAGENPIRELGLTGGVPSPGMAAWIAAVNGFKWVPAVGGLLAGGTLWQYLRDRLTEPVSWLGRALTIALTEHPDGYLNPTYAAKLPRLERIQVPTWLHGGWHDVYNRSNFRMYERLSLPEGHKQVVVDESYHVTPGRGHGAAGAPQRLDELQCAWFDRWLKGIDNGIDRYGPITVRQLGGEWVSRDRFPHPAAKLHRLYLTNAKSDATLAFSRTLERARIPLPQQRPSLASNNTAVISMGISTLFGTRYGADDRDAETTAVTFTTASFASDVILSGPMNLRLRVEADGTDAFWSVTVTDVGPDDASAAITRGALLSSLRAIDEAESGYFDGELVAPEHPLTAESVLPVTPGEPFDVDIEINPTEAVVRAGHRLRIAVGASGFPRHALSLPQRRKVKGQYIILDPWHPSYLAFTAVGLRVPESGTSEVSPPGAPGS</sequence>
<evidence type="ECO:0000313" key="4">
    <source>
        <dbReference type="Proteomes" id="UP000180166"/>
    </source>
</evidence>
<evidence type="ECO:0000256" key="1">
    <source>
        <dbReference type="ARBA" id="ARBA00022801"/>
    </source>
</evidence>
<dbReference type="AlphaFoldDB" id="A0ABC8ASC0"/>
<keyword evidence="1" id="KW-0378">Hydrolase</keyword>
<organism evidence="3 4">
    <name type="scientific">Nocardia seriolae</name>
    <dbReference type="NCBI Taxonomy" id="37332"/>
    <lineage>
        <taxon>Bacteria</taxon>
        <taxon>Bacillati</taxon>
        <taxon>Actinomycetota</taxon>
        <taxon>Actinomycetes</taxon>
        <taxon>Mycobacteriales</taxon>
        <taxon>Nocardiaceae</taxon>
        <taxon>Nocardia</taxon>
    </lineage>
</organism>
<dbReference type="Gene3D" id="2.60.120.260">
    <property type="entry name" value="Galactose-binding domain-like"/>
    <property type="match status" value="1"/>
</dbReference>
<accession>A0ABC8ASC0</accession>
<feature type="domain" description="Xaa-Pro dipeptidyl-peptidase C-terminal" evidence="2">
    <location>
        <begin position="250"/>
        <end position="508"/>
    </location>
</feature>
<dbReference type="GO" id="GO:0016787">
    <property type="term" value="F:hydrolase activity"/>
    <property type="evidence" value="ECO:0007669"/>
    <property type="project" value="UniProtKB-KW"/>
</dbReference>
<dbReference type="InterPro" id="IPR008979">
    <property type="entry name" value="Galactose-bd-like_sf"/>
</dbReference>
<reference evidence="3 4" key="1">
    <citation type="submission" date="2016-10" db="EMBL/GenBank/DDBJ databases">
        <title>Genome sequence of Nocardia seriolae strain EM150506, isolated from Anguila japonica.</title>
        <authorList>
            <person name="Han H.-J."/>
        </authorList>
    </citation>
    <scope>NUCLEOTIDE SEQUENCE [LARGE SCALE GENOMIC DNA]</scope>
    <source>
        <strain evidence="3 4">EM150506</strain>
    </source>
</reference>
<dbReference type="RefSeq" id="WP_071343846.1">
    <property type="nucleotide sequence ID" value="NZ_CP017839.1"/>
</dbReference>
<name>A0ABC8ASC0_9NOCA</name>